<feature type="region of interest" description="Disordered" evidence="3">
    <location>
        <begin position="490"/>
        <end position="530"/>
    </location>
</feature>
<dbReference type="GeneID" id="28727502"/>
<organism evidence="5 6">
    <name type="scientific">Malassezia pachydermatis</name>
    <dbReference type="NCBI Taxonomy" id="77020"/>
    <lineage>
        <taxon>Eukaryota</taxon>
        <taxon>Fungi</taxon>
        <taxon>Dikarya</taxon>
        <taxon>Basidiomycota</taxon>
        <taxon>Ustilaginomycotina</taxon>
        <taxon>Malasseziomycetes</taxon>
        <taxon>Malasseziales</taxon>
        <taxon>Malasseziaceae</taxon>
        <taxon>Malassezia</taxon>
    </lineage>
</organism>
<dbReference type="InterPro" id="IPR029058">
    <property type="entry name" value="AB_hydrolase_fold"/>
</dbReference>
<sequence length="530" mass="58922">MAGPSTAQPDSAVSAPPMEPALPHTTPRAQSLVLPTFEDTFERPPRVWPARQGLMGRAVNAISSMFQSPYEITRELPPQSESGASVPHLHALHEQAMPRSYHLLGDTRFGHMRGYRQSKRIVVLGVHGWYAQSLLKNVIGAPIGTSIRFASMMADSIRRQFADVDVELDDEAITTIAIQHDGRVQDRADHAFHAIQANAEWVDALHHADAVFVAAHSQGAPVATLLLSKLLQEGILHVKRTRMCLLTMCGIFQGPFAHLKGTIATQYINYFETSAARELFDFQNSDSEVSQKLQSAYRYILSAGAKVVHVGSMDDNVVPLFSALYSSAAHPSILRAVFVDGVAFPKKDFLIMLIVLCVAIRNAGFHDHNLLTLLSSSVAGSLYSGLGHTVLYDEPAVYDLAARYLFETYSPRTSGASEIPLVTMPYAPQRWNSYELPWSMRGLLEDNVIQHFFSKDIRLVLQDFAAWRPIGKQLKELQWRLSPLRTVKLPAEMERPESQTTWSGDDEKDYDETTMPSIAKTHHGKPVSKL</sequence>
<name>A0A0M8MVI4_9BASI</name>
<dbReference type="AlphaFoldDB" id="A0A0M8MVI4"/>
<evidence type="ECO:0000313" key="6">
    <source>
        <dbReference type="Proteomes" id="UP000037751"/>
    </source>
</evidence>
<dbReference type="InterPro" id="IPR058933">
    <property type="entry name" value="YMC020W-like_ab_hydrolase"/>
</dbReference>
<reference evidence="5 6" key="1">
    <citation type="submission" date="2015-07" db="EMBL/GenBank/DDBJ databases">
        <title>Draft Genome Sequence of Malassezia furfur CBS1878 and Malassezia pachydermatis CBS1879.</title>
        <authorList>
            <person name="Triana S."/>
            <person name="Ohm R."/>
            <person name="Gonzalez A."/>
            <person name="DeCock H."/>
            <person name="Restrepo S."/>
            <person name="Celis A."/>
        </authorList>
    </citation>
    <scope>NUCLEOTIDE SEQUENCE [LARGE SCALE GENOMIC DNA]</scope>
    <source>
        <strain evidence="5 6">CBS 1879</strain>
    </source>
</reference>
<evidence type="ECO:0000259" key="4">
    <source>
        <dbReference type="Pfam" id="PF26147"/>
    </source>
</evidence>
<accession>A0A0M8MVI4</accession>
<proteinExistence type="predicted"/>
<dbReference type="STRING" id="77020.A0A0M8MVI4"/>
<dbReference type="PANTHER" id="PTHR47349:SF1">
    <property type="entry name" value="AER328WP"/>
    <property type="match status" value="1"/>
</dbReference>
<evidence type="ECO:0000256" key="3">
    <source>
        <dbReference type="SAM" id="MobiDB-lite"/>
    </source>
</evidence>
<feature type="domain" description="YMC020W-like alpha/beta hydrolase" evidence="4">
    <location>
        <begin position="113"/>
        <end position="446"/>
    </location>
</feature>
<dbReference type="RefSeq" id="XP_017992252.1">
    <property type="nucleotide sequence ID" value="XM_018135627.1"/>
</dbReference>
<feature type="compositionally biased region" description="Basic residues" evidence="3">
    <location>
        <begin position="520"/>
        <end position="530"/>
    </location>
</feature>
<evidence type="ECO:0000256" key="2">
    <source>
        <dbReference type="ARBA" id="ARBA00048461"/>
    </source>
</evidence>
<keyword evidence="6" id="KW-1185">Reference proteome</keyword>
<dbReference type="InterPro" id="IPR058934">
    <property type="entry name" value="YMC020W-like"/>
</dbReference>
<dbReference type="Pfam" id="PF26147">
    <property type="entry name" value="AB_HYDROLASE_YMC0-YMC35"/>
    <property type="match status" value="1"/>
</dbReference>
<comment type="catalytic activity">
    <reaction evidence="1">
        <text>a diacylglycerol + H2O = a monoacylglycerol + a fatty acid + H(+)</text>
        <dbReference type="Rhea" id="RHEA:32731"/>
        <dbReference type="ChEBI" id="CHEBI:15377"/>
        <dbReference type="ChEBI" id="CHEBI:15378"/>
        <dbReference type="ChEBI" id="CHEBI:17408"/>
        <dbReference type="ChEBI" id="CHEBI:18035"/>
        <dbReference type="ChEBI" id="CHEBI:28868"/>
    </reaction>
</comment>
<dbReference type="EMBL" id="LGAV01000003">
    <property type="protein sequence ID" value="KOS14620.1"/>
    <property type="molecule type" value="Genomic_DNA"/>
</dbReference>
<dbReference type="SUPFAM" id="SSF53474">
    <property type="entry name" value="alpha/beta-Hydrolases"/>
    <property type="match status" value="1"/>
</dbReference>
<protein>
    <recommendedName>
        <fullName evidence="4">YMC020W-like alpha/beta hydrolase domain-containing protein</fullName>
    </recommendedName>
</protein>
<dbReference type="PANTHER" id="PTHR47349">
    <property type="entry name" value="CHROMOSOME 8, WHOLE GENOME SHOTGUN SEQUENCE"/>
    <property type="match status" value="1"/>
</dbReference>
<dbReference type="Proteomes" id="UP000037751">
    <property type="component" value="Unassembled WGS sequence"/>
</dbReference>
<comment type="catalytic activity">
    <reaction evidence="2">
        <text>a monoacylglycerol + H2O = glycerol + a fatty acid + H(+)</text>
        <dbReference type="Rhea" id="RHEA:15245"/>
        <dbReference type="ChEBI" id="CHEBI:15377"/>
        <dbReference type="ChEBI" id="CHEBI:15378"/>
        <dbReference type="ChEBI" id="CHEBI:17408"/>
        <dbReference type="ChEBI" id="CHEBI:17754"/>
        <dbReference type="ChEBI" id="CHEBI:28868"/>
    </reaction>
</comment>
<gene>
    <name evidence="5" type="ORF">Malapachy_1117</name>
</gene>
<comment type="caution">
    <text evidence="5">The sequence shown here is derived from an EMBL/GenBank/DDBJ whole genome shotgun (WGS) entry which is preliminary data.</text>
</comment>
<dbReference type="OrthoDB" id="5598028at2759"/>
<evidence type="ECO:0000256" key="1">
    <source>
        <dbReference type="ARBA" id="ARBA00047591"/>
    </source>
</evidence>
<feature type="compositionally biased region" description="Polar residues" evidence="3">
    <location>
        <begin position="1"/>
        <end position="11"/>
    </location>
</feature>
<dbReference type="VEuPathDB" id="FungiDB:Malapachy_1117"/>
<evidence type="ECO:0000313" key="5">
    <source>
        <dbReference type="EMBL" id="KOS14620.1"/>
    </source>
</evidence>
<feature type="region of interest" description="Disordered" evidence="3">
    <location>
        <begin position="1"/>
        <end position="30"/>
    </location>
</feature>